<dbReference type="GeneID" id="103274879"/>
<protein>
    <submittedName>
        <fullName evidence="2">Uncharacterized protein LOC103274879 isoform X2</fullName>
    </submittedName>
</protein>
<proteinExistence type="predicted"/>
<evidence type="ECO:0000313" key="1">
    <source>
        <dbReference type="Proteomes" id="UP000189704"/>
    </source>
</evidence>
<sequence length="129" mass="13986">MAIPLSQIVFIEEQAAGIGKSAKIVVHLHPAPPNKEPGPFQSRRIPISNSPSKNMARLRQFAGADSAPQHRHSLCYPEGAVTLLFSTVSYHPLCVDTAGDGMEQSLLSSVESLPLFSVTGPVSRLWLLW</sequence>
<dbReference type="Proteomes" id="UP000189704">
    <property type="component" value="Unplaced"/>
</dbReference>
<dbReference type="AlphaFoldDB" id="A0A3Q0DH89"/>
<dbReference type="InterPro" id="IPR011993">
    <property type="entry name" value="PH-like_dom_sf"/>
</dbReference>
<gene>
    <name evidence="2" type="primary">LOC103274879</name>
</gene>
<dbReference type="RefSeq" id="XP_021561727.1">
    <property type="nucleotide sequence ID" value="XM_021706052.1"/>
</dbReference>
<evidence type="ECO:0000313" key="2">
    <source>
        <dbReference type="RefSeq" id="XP_021561727.1"/>
    </source>
</evidence>
<dbReference type="Gene3D" id="2.30.29.30">
    <property type="entry name" value="Pleckstrin-homology domain (PH domain)/Phosphotyrosine-binding domain (PTB)"/>
    <property type="match status" value="1"/>
</dbReference>
<reference evidence="2" key="1">
    <citation type="submission" date="2025-08" db="UniProtKB">
        <authorList>
            <consortium name="RefSeq"/>
        </authorList>
    </citation>
    <scope>IDENTIFICATION</scope>
</reference>
<name>A0A3Q0DH89_CARSF</name>
<dbReference type="SUPFAM" id="SSF50729">
    <property type="entry name" value="PH domain-like"/>
    <property type="match status" value="1"/>
</dbReference>
<keyword evidence="1" id="KW-1185">Reference proteome</keyword>
<accession>A0A3Q0DH89</accession>
<organism evidence="1 2">
    <name type="scientific">Carlito syrichta</name>
    <name type="common">Philippine tarsier</name>
    <name type="synonym">Tarsius syrichta</name>
    <dbReference type="NCBI Taxonomy" id="1868482"/>
    <lineage>
        <taxon>Eukaryota</taxon>
        <taxon>Metazoa</taxon>
        <taxon>Chordata</taxon>
        <taxon>Craniata</taxon>
        <taxon>Vertebrata</taxon>
        <taxon>Euteleostomi</taxon>
        <taxon>Mammalia</taxon>
        <taxon>Eutheria</taxon>
        <taxon>Euarchontoglires</taxon>
        <taxon>Primates</taxon>
        <taxon>Haplorrhini</taxon>
        <taxon>Tarsiiformes</taxon>
        <taxon>Tarsiidae</taxon>
        <taxon>Carlito</taxon>
    </lineage>
</organism>